<comment type="caution">
    <text evidence="1">The sequence shown here is derived from an EMBL/GenBank/DDBJ whole genome shotgun (WGS) entry which is preliminary data.</text>
</comment>
<reference evidence="1" key="1">
    <citation type="journal article" date="2014" name="Front. Microbiol.">
        <title>High frequency of phylogenetically diverse reductive dehalogenase-homologous genes in deep subseafloor sedimentary metagenomes.</title>
        <authorList>
            <person name="Kawai M."/>
            <person name="Futagami T."/>
            <person name="Toyoda A."/>
            <person name="Takaki Y."/>
            <person name="Nishi S."/>
            <person name="Hori S."/>
            <person name="Arai W."/>
            <person name="Tsubouchi T."/>
            <person name="Morono Y."/>
            <person name="Uchiyama I."/>
            <person name="Ito T."/>
            <person name="Fujiyama A."/>
            <person name="Inagaki F."/>
            <person name="Takami H."/>
        </authorList>
    </citation>
    <scope>NUCLEOTIDE SEQUENCE</scope>
    <source>
        <strain evidence="1">Expedition CK06-06</strain>
    </source>
</reference>
<protein>
    <submittedName>
        <fullName evidence="1">Uncharacterized protein</fullName>
    </submittedName>
</protein>
<proteinExistence type="predicted"/>
<evidence type="ECO:0000313" key="1">
    <source>
        <dbReference type="EMBL" id="GAI63413.1"/>
    </source>
</evidence>
<gene>
    <name evidence="1" type="ORF">S06H3_66057</name>
</gene>
<organism evidence="1">
    <name type="scientific">marine sediment metagenome</name>
    <dbReference type="NCBI Taxonomy" id="412755"/>
    <lineage>
        <taxon>unclassified sequences</taxon>
        <taxon>metagenomes</taxon>
        <taxon>ecological metagenomes</taxon>
    </lineage>
</organism>
<name>X1Q5A5_9ZZZZ</name>
<sequence>MVVGEDKKKEFENNYKSGVQKEKEWKKEKDAYEWKPIPSKIKEQTHKVLLLPYLSTNFRYSFLVIET</sequence>
<accession>X1Q5A5</accession>
<dbReference type="EMBL" id="BARV01044803">
    <property type="protein sequence ID" value="GAI63413.1"/>
    <property type="molecule type" value="Genomic_DNA"/>
</dbReference>
<dbReference type="AlphaFoldDB" id="X1Q5A5"/>